<sequence length="49" mass="5367">MDIPLSLLPSSRSPGGPERILWERQPGGNAADLQQQVSTHWLEALSTIL</sequence>
<dbReference type="EMBL" id="KB742523">
    <property type="protein sequence ID" value="EOB07478.1"/>
    <property type="molecule type" value="Genomic_DNA"/>
</dbReference>
<protein>
    <submittedName>
        <fullName evidence="1">Uncharacterized protein</fullName>
    </submittedName>
</protein>
<evidence type="ECO:0000313" key="1">
    <source>
        <dbReference type="EMBL" id="EOB07478.1"/>
    </source>
</evidence>
<keyword evidence="2" id="KW-1185">Reference proteome</keyword>
<proteinExistence type="predicted"/>
<dbReference type="AlphaFoldDB" id="R0M494"/>
<accession>R0M494</accession>
<evidence type="ECO:0000313" key="2">
    <source>
        <dbReference type="Proteomes" id="UP000296049"/>
    </source>
</evidence>
<organism evidence="1 2">
    <name type="scientific">Anas platyrhynchos</name>
    <name type="common">Mallard</name>
    <name type="synonym">Anas boschas</name>
    <dbReference type="NCBI Taxonomy" id="8839"/>
    <lineage>
        <taxon>Eukaryota</taxon>
        <taxon>Metazoa</taxon>
        <taxon>Chordata</taxon>
        <taxon>Craniata</taxon>
        <taxon>Vertebrata</taxon>
        <taxon>Euteleostomi</taxon>
        <taxon>Archelosauria</taxon>
        <taxon>Archosauria</taxon>
        <taxon>Dinosauria</taxon>
        <taxon>Saurischia</taxon>
        <taxon>Theropoda</taxon>
        <taxon>Coelurosauria</taxon>
        <taxon>Aves</taxon>
        <taxon>Neognathae</taxon>
        <taxon>Galloanserae</taxon>
        <taxon>Anseriformes</taxon>
        <taxon>Anatidae</taxon>
        <taxon>Anatinae</taxon>
        <taxon>Anas</taxon>
    </lineage>
</organism>
<dbReference type="Proteomes" id="UP000296049">
    <property type="component" value="Unassembled WGS sequence"/>
</dbReference>
<name>R0M494_ANAPL</name>
<gene>
    <name evidence="1" type="ORF">Anapl_02021</name>
</gene>
<reference evidence="2" key="1">
    <citation type="journal article" date="2013" name="Nat. Genet.">
        <title>The duck genome and transcriptome provide insight into an avian influenza virus reservoir species.</title>
        <authorList>
            <person name="Huang Y."/>
            <person name="Li Y."/>
            <person name="Burt D.W."/>
            <person name="Chen H."/>
            <person name="Zhang Y."/>
            <person name="Qian W."/>
            <person name="Kim H."/>
            <person name="Gan S."/>
            <person name="Zhao Y."/>
            <person name="Li J."/>
            <person name="Yi K."/>
            <person name="Feng H."/>
            <person name="Zhu P."/>
            <person name="Li B."/>
            <person name="Liu Q."/>
            <person name="Fairley S."/>
            <person name="Magor K.E."/>
            <person name="Du Z."/>
            <person name="Hu X."/>
            <person name="Goodman L."/>
            <person name="Tafer H."/>
            <person name="Vignal A."/>
            <person name="Lee T."/>
            <person name="Kim K.W."/>
            <person name="Sheng Z."/>
            <person name="An Y."/>
            <person name="Searle S."/>
            <person name="Herrero J."/>
            <person name="Groenen M.A."/>
            <person name="Crooijmans R.P."/>
            <person name="Faraut T."/>
            <person name="Cai Q."/>
            <person name="Webster R.G."/>
            <person name="Aldridge J.R."/>
            <person name="Warren W.C."/>
            <person name="Bartschat S."/>
            <person name="Kehr S."/>
            <person name="Marz M."/>
            <person name="Stadler P.F."/>
            <person name="Smith J."/>
            <person name="Kraus R.H."/>
            <person name="Zhao Y."/>
            <person name="Ren L."/>
            <person name="Fei J."/>
            <person name="Morisson M."/>
            <person name="Kaiser P."/>
            <person name="Griffin D.K."/>
            <person name="Rao M."/>
            <person name="Pitel F."/>
            <person name="Wang J."/>
            <person name="Li N."/>
        </authorList>
    </citation>
    <scope>NUCLEOTIDE SEQUENCE [LARGE SCALE GENOMIC DNA]</scope>
</reference>